<dbReference type="STRING" id="3068.D8TSG5"/>
<evidence type="ECO:0000259" key="2">
    <source>
        <dbReference type="SMART" id="SM01287"/>
    </source>
</evidence>
<dbReference type="GO" id="GO:0035101">
    <property type="term" value="C:FACT complex"/>
    <property type="evidence" value="ECO:0007669"/>
    <property type="project" value="TreeGrafter"/>
</dbReference>
<feature type="compositionally biased region" description="Low complexity" evidence="1">
    <location>
        <begin position="335"/>
        <end position="346"/>
    </location>
</feature>
<name>D8TSG5_VOLCA</name>
<feature type="compositionally biased region" description="Low complexity" evidence="1">
    <location>
        <begin position="203"/>
        <end position="215"/>
    </location>
</feature>
<evidence type="ECO:0000256" key="1">
    <source>
        <dbReference type="SAM" id="MobiDB-lite"/>
    </source>
</evidence>
<reference evidence="3 4" key="1">
    <citation type="journal article" date="2010" name="Science">
        <title>Genomic analysis of organismal complexity in the multicellular green alga Volvox carteri.</title>
        <authorList>
            <person name="Prochnik S.E."/>
            <person name="Umen J."/>
            <person name="Nedelcu A.M."/>
            <person name="Hallmann A."/>
            <person name="Miller S.M."/>
            <person name="Nishii I."/>
            <person name="Ferris P."/>
            <person name="Kuo A."/>
            <person name="Mitros T."/>
            <person name="Fritz-Laylin L.K."/>
            <person name="Hellsten U."/>
            <person name="Chapman J."/>
            <person name="Simakov O."/>
            <person name="Rensing S.A."/>
            <person name="Terry A."/>
            <person name="Pangilinan J."/>
            <person name="Kapitonov V."/>
            <person name="Jurka J."/>
            <person name="Salamov A."/>
            <person name="Shapiro H."/>
            <person name="Schmutz J."/>
            <person name="Grimwood J."/>
            <person name="Lindquist E."/>
            <person name="Lucas S."/>
            <person name="Grigoriev I.V."/>
            <person name="Schmitt R."/>
            <person name="Kirk D."/>
            <person name="Rokhsar D.S."/>
        </authorList>
    </citation>
    <scope>NUCLEOTIDE SEQUENCE [LARGE SCALE GENOMIC DNA]</scope>
    <source>
        <strain evidence="4">f. Nagariensis / Eve</strain>
    </source>
</reference>
<dbReference type="InterPro" id="IPR050454">
    <property type="entry name" value="RTT106/SSRP1_HistChap/FACT"/>
</dbReference>
<organism evidence="4">
    <name type="scientific">Volvox carteri f. nagariensis</name>
    <dbReference type="NCBI Taxonomy" id="3068"/>
    <lineage>
        <taxon>Eukaryota</taxon>
        <taxon>Viridiplantae</taxon>
        <taxon>Chlorophyta</taxon>
        <taxon>core chlorophytes</taxon>
        <taxon>Chlorophyceae</taxon>
        <taxon>CS clade</taxon>
        <taxon>Chlamydomonadales</taxon>
        <taxon>Volvocaceae</taxon>
        <taxon>Volvox</taxon>
    </lineage>
</organism>
<dbReference type="GO" id="GO:0042393">
    <property type="term" value="F:histone binding"/>
    <property type="evidence" value="ECO:0007669"/>
    <property type="project" value="TreeGrafter"/>
</dbReference>
<feature type="compositionally biased region" description="Acidic residues" evidence="1">
    <location>
        <begin position="357"/>
        <end position="376"/>
    </location>
</feature>
<feature type="region of interest" description="Disordered" evidence="1">
    <location>
        <begin position="180"/>
        <end position="222"/>
    </location>
</feature>
<dbReference type="InParanoid" id="D8TSG5"/>
<dbReference type="RefSeq" id="XP_002949347.1">
    <property type="nucleotide sequence ID" value="XM_002949301.1"/>
</dbReference>
<dbReference type="Pfam" id="PF08512">
    <property type="entry name" value="Rttp106-like_middle"/>
    <property type="match status" value="1"/>
</dbReference>
<dbReference type="SMART" id="SM01287">
    <property type="entry name" value="Rtt106"/>
    <property type="match status" value="1"/>
</dbReference>
<feature type="compositionally biased region" description="Basic residues" evidence="1">
    <location>
        <begin position="238"/>
        <end position="249"/>
    </location>
</feature>
<protein>
    <recommendedName>
        <fullName evidence="2">Histone chaperone RTT106/FACT complex subunit SPT16-like middle domain-containing protein</fullName>
    </recommendedName>
</protein>
<dbReference type="PANTHER" id="PTHR45849:SF1">
    <property type="entry name" value="FACT COMPLEX SUBUNIT SSRP1"/>
    <property type="match status" value="1"/>
</dbReference>
<dbReference type="SUPFAM" id="SSF50729">
    <property type="entry name" value="PH domain-like"/>
    <property type="match status" value="1"/>
</dbReference>
<evidence type="ECO:0000313" key="3">
    <source>
        <dbReference type="EMBL" id="EFJ49366.1"/>
    </source>
</evidence>
<feature type="domain" description="Histone chaperone RTT106/FACT complex subunit SPT16-like middle" evidence="2">
    <location>
        <begin position="120"/>
        <end position="243"/>
    </location>
</feature>
<dbReference type="OrthoDB" id="498543at2759"/>
<feature type="compositionally biased region" description="Low complexity" evidence="1">
    <location>
        <begin position="254"/>
        <end position="265"/>
    </location>
</feature>
<dbReference type="InterPro" id="IPR011993">
    <property type="entry name" value="PH-like_dom_sf"/>
</dbReference>
<feature type="compositionally biased region" description="Low complexity" evidence="1">
    <location>
        <begin position="185"/>
        <end position="195"/>
    </location>
</feature>
<sequence>MSFSRETFCLANAKGNIVVPTKLLTHVAILDQIPQDAKKRCLLFLVLDKSGSAVMNGKQRLEVIIVQTLESDSLTATASSGEVLEGPVAAVVCQAVGMCIPNFANFLAPEPEVYKSARGHVAVPAVVKVNSGLLFPLPGAVLFAERPAIFIPHSDILGVEYRRPQSATFDLVVHTKSGTAGGAGEASASGPAGAAASGGGGVAVPASAPQQQQQQVEFSQIDRGELGRLQSYFATSKIRVRGGKRPSKRPRSELSGAVAGSSLPGGSSGAGPSGSRQVEMEDMEGTEDGDDDEDEDDEGEDSYDDEEDEDELADLTDEEDLRADDVRQRVGRSGGAVAAAAAGKGAPSRSLKSRMEAEEEEEEEEEEEDYEDDDAE</sequence>
<proteinExistence type="predicted"/>
<dbReference type="AlphaFoldDB" id="D8TSG5"/>
<dbReference type="KEGG" id="vcn:VOLCADRAFT_89719"/>
<dbReference type="PANTHER" id="PTHR45849">
    <property type="entry name" value="FACT COMPLEX SUBUNIT SSRP1"/>
    <property type="match status" value="1"/>
</dbReference>
<dbReference type="GeneID" id="9618519"/>
<dbReference type="Gene3D" id="2.30.29.30">
    <property type="entry name" value="Pleckstrin-homology domain (PH domain)/Phosphotyrosine-binding domain (PTB)"/>
    <property type="match status" value="1"/>
</dbReference>
<accession>D8TSG5</accession>
<feature type="region of interest" description="Disordered" evidence="1">
    <location>
        <begin position="237"/>
        <end position="376"/>
    </location>
</feature>
<dbReference type="Proteomes" id="UP000001058">
    <property type="component" value="Unassembled WGS sequence"/>
</dbReference>
<keyword evidence="4" id="KW-1185">Reference proteome</keyword>
<feature type="compositionally biased region" description="Acidic residues" evidence="1">
    <location>
        <begin position="280"/>
        <end position="322"/>
    </location>
</feature>
<dbReference type="EMBL" id="GL378335">
    <property type="protein sequence ID" value="EFJ49366.1"/>
    <property type="molecule type" value="Genomic_DNA"/>
</dbReference>
<dbReference type="InterPro" id="IPR013719">
    <property type="entry name" value="RTT106/SPT16-like_middle_dom"/>
</dbReference>
<evidence type="ECO:0000313" key="4">
    <source>
        <dbReference type="Proteomes" id="UP000001058"/>
    </source>
</evidence>
<gene>
    <name evidence="3" type="ORF">VOLCADRAFT_89719</name>
</gene>
<dbReference type="GO" id="GO:0031491">
    <property type="term" value="F:nucleosome binding"/>
    <property type="evidence" value="ECO:0007669"/>
    <property type="project" value="TreeGrafter"/>
</dbReference>